<dbReference type="SUPFAM" id="SSF56925">
    <property type="entry name" value="OMPA-like"/>
    <property type="match status" value="1"/>
</dbReference>
<evidence type="ECO:0000256" key="1">
    <source>
        <dbReference type="SAM" id="SignalP"/>
    </source>
</evidence>
<dbReference type="InterPro" id="IPR011250">
    <property type="entry name" value="OMP/PagP_B-barrel"/>
</dbReference>
<evidence type="ECO:0000313" key="2">
    <source>
        <dbReference type="EMBL" id="KTC99233.1"/>
    </source>
</evidence>
<keyword evidence="1" id="KW-0732">Signal</keyword>
<dbReference type="EMBL" id="UASS01000039">
    <property type="protein sequence ID" value="SPX62706.1"/>
    <property type="molecule type" value="Genomic_DNA"/>
</dbReference>
<feature type="chain" id="PRO_5033246083" evidence="1">
    <location>
        <begin position="19"/>
        <end position="266"/>
    </location>
</feature>
<dbReference type="AlphaFoldDB" id="A0A0W0TU61"/>
<dbReference type="OrthoDB" id="9810784at2"/>
<evidence type="ECO:0000313" key="5">
    <source>
        <dbReference type="Proteomes" id="UP000251942"/>
    </source>
</evidence>
<dbReference type="EMBL" id="LNYB01000051">
    <property type="protein sequence ID" value="KTC99233.1"/>
    <property type="molecule type" value="Genomic_DNA"/>
</dbReference>
<dbReference type="STRING" id="453.Lfee_1399"/>
<dbReference type="RefSeq" id="WP_058445269.1">
    <property type="nucleotide sequence ID" value="NZ_CAAAHT010000017.1"/>
</dbReference>
<keyword evidence="4" id="KW-1185">Reference proteome</keyword>
<evidence type="ECO:0000313" key="3">
    <source>
        <dbReference type="EMBL" id="SPX62706.1"/>
    </source>
</evidence>
<dbReference type="Proteomes" id="UP000054698">
    <property type="component" value="Unassembled WGS sequence"/>
</dbReference>
<reference evidence="2 4" key="1">
    <citation type="submission" date="2015-11" db="EMBL/GenBank/DDBJ databases">
        <title>Genomic analysis of 38 Legionella species identifies large and diverse effector repertoires.</title>
        <authorList>
            <person name="Burstein D."/>
            <person name="Amaro F."/>
            <person name="Zusman T."/>
            <person name="Lifshitz Z."/>
            <person name="Cohen O."/>
            <person name="Gilbert J.A."/>
            <person name="Pupko T."/>
            <person name="Shuman H.A."/>
            <person name="Segal G."/>
        </authorList>
    </citation>
    <scope>NUCLEOTIDE SEQUENCE [LARGE SCALE GENOMIC DNA]</scope>
    <source>
        <strain evidence="2 4">WO-44C</strain>
    </source>
</reference>
<dbReference type="PATRIC" id="fig|453.4.peg.1528"/>
<proteinExistence type="predicted"/>
<sequence length="266" mass="28863">MKKTSLFALMIAYGSAIAGTMGAVSQPEFWYLVGGAGYSHSRDANITVDPQVWDSAVGGYSDDLGSAPLLFFGVGRQISDYFRLDVRGERRGDYHYSNPQTGVSSTPGFTGDSRIRKFKLTSEALMLNGWLDLGVLSDRLMWQSGSFAMQPFVGAGIGVNYSKVHDFHTIGLPFGNRNEIASVNQLVTGSEFAWRASAGLSAQLTERSIVSVGYNYFDGGDIPFPSYILSSTSAPNASLGRTGVSTPPWNGKFRANEVYAELRVKF</sequence>
<feature type="signal peptide" evidence="1">
    <location>
        <begin position="1"/>
        <end position="18"/>
    </location>
</feature>
<reference evidence="3 5" key="2">
    <citation type="submission" date="2018-06" db="EMBL/GenBank/DDBJ databases">
        <authorList>
            <consortium name="Pathogen Informatics"/>
            <person name="Doyle S."/>
        </authorList>
    </citation>
    <scope>NUCLEOTIDE SEQUENCE [LARGE SCALE GENOMIC DNA]</scope>
    <source>
        <strain evidence="3 5">NCTC12022</strain>
    </source>
</reference>
<dbReference type="Gene3D" id="2.40.160.20">
    <property type="match status" value="1"/>
</dbReference>
<accession>A0A0W0TU61</accession>
<organism evidence="2 4">
    <name type="scientific">Legionella feeleii</name>
    <dbReference type="NCBI Taxonomy" id="453"/>
    <lineage>
        <taxon>Bacteria</taxon>
        <taxon>Pseudomonadati</taxon>
        <taxon>Pseudomonadota</taxon>
        <taxon>Gammaproteobacteria</taxon>
        <taxon>Legionellales</taxon>
        <taxon>Legionellaceae</taxon>
        <taxon>Legionella</taxon>
    </lineage>
</organism>
<gene>
    <name evidence="2" type="ORF">Lfee_1399</name>
    <name evidence="3" type="ORF">NCTC12022_03471</name>
</gene>
<dbReference type="Proteomes" id="UP000251942">
    <property type="component" value="Unassembled WGS sequence"/>
</dbReference>
<protein>
    <submittedName>
        <fullName evidence="3">Opacity protein and related surface antigens</fullName>
    </submittedName>
</protein>
<name>A0A0W0TU61_9GAMM</name>
<evidence type="ECO:0000313" key="4">
    <source>
        <dbReference type="Proteomes" id="UP000054698"/>
    </source>
</evidence>